<dbReference type="CDD" id="cd00609">
    <property type="entry name" value="AAT_like"/>
    <property type="match status" value="1"/>
</dbReference>
<evidence type="ECO:0000256" key="9">
    <source>
        <dbReference type="HAMAP-Rule" id="MF_01023"/>
    </source>
</evidence>
<dbReference type="InterPro" id="IPR001917">
    <property type="entry name" value="Aminotrans_II_pyridoxalP_BS"/>
</dbReference>
<keyword evidence="6 9" id="KW-0808">Transferase</keyword>
<evidence type="ECO:0000256" key="2">
    <source>
        <dbReference type="ARBA" id="ARBA00007970"/>
    </source>
</evidence>
<keyword evidence="8 9" id="KW-0368">Histidine biosynthesis</keyword>
<keyword evidence="4 9" id="KW-0032">Aminotransferase</keyword>
<evidence type="ECO:0000256" key="8">
    <source>
        <dbReference type="ARBA" id="ARBA00023102"/>
    </source>
</evidence>
<dbReference type="InterPro" id="IPR004839">
    <property type="entry name" value="Aminotransferase_I/II_large"/>
</dbReference>
<dbReference type="GO" id="GO:0004400">
    <property type="term" value="F:histidinol-phosphate transaminase activity"/>
    <property type="evidence" value="ECO:0007669"/>
    <property type="project" value="UniProtKB-EC"/>
</dbReference>
<dbReference type="EC" id="2.6.1.9" evidence="9"/>
<accession>A0ABX8BJL6</accession>
<comment type="catalytic activity">
    <reaction evidence="9">
        <text>L-histidinol phosphate + 2-oxoglutarate = 3-(imidazol-4-yl)-2-oxopropyl phosphate + L-glutamate</text>
        <dbReference type="Rhea" id="RHEA:23744"/>
        <dbReference type="ChEBI" id="CHEBI:16810"/>
        <dbReference type="ChEBI" id="CHEBI:29985"/>
        <dbReference type="ChEBI" id="CHEBI:57766"/>
        <dbReference type="ChEBI" id="CHEBI:57980"/>
        <dbReference type="EC" id="2.6.1.9"/>
    </reaction>
</comment>
<dbReference type="PANTHER" id="PTHR42885:SF2">
    <property type="entry name" value="HISTIDINOL-PHOSPHATE AMINOTRANSFERASE"/>
    <property type="match status" value="1"/>
</dbReference>
<dbReference type="Pfam" id="PF00155">
    <property type="entry name" value="Aminotran_1_2"/>
    <property type="match status" value="1"/>
</dbReference>
<proteinExistence type="inferred from homology"/>
<comment type="pathway">
    <text evidence="9">Amino-acid biosynthesis; L-histidine biosynthesis; L-histidine from 5-phospho-alpha-D-ribose 1-diphosphate: step 7/9.</text>
</comment>
<sequence>MSVTPVSFTLNDLPLRDDLRGRSPYGAPQIDVPVVLNTNENPHPPSERLARALADAVAETAAGLNRYPDRDAVRLRHGLAEYLGHGLTTANVWAANGSNEILQQILQAFGGPGRTAMGFEPSYSMHPIISRGTGTAWAAVPRTADFRIDVDAALAAVAEHEPSVIFLTSPNNPTGTALPIADIERIAAAAPGVVVVDEAYAEFRREGTPSALSLLADHPRLIVSRTMSKAFALAGARLGYLAAHPAVVDALQLVRLPYHLSAVTQTVALVALDHADELLGAVADLRAERDSLVEWLRAHGFTVADSDANFVLFGEFEDRTEVWKALLDHQVLIREVGPPGWLRVTVGTPQEMTAFRDSLLRVTGR</sequence>
<evidence type="ECO:0000313" key="12">
    <source>
        <dbReference type="Proteomes" id="UP000676079"/>
    </source>
</evidence>
<evidence type="ECO:0000259" key="10">
    <source>
        <dbReference type="Pfam" id="PF00155"/>
    </source>
</evidence>
<dbReference type="Gene3D" id="3.90.1150.10">
    <property type="entry name" value="Aspartate Aminotransferase, domain 1"/>
    <property type="match status" value="1"/>
</dbReference>
<dbReference type="InterPro" id="IPR015421">
    <property type="entry name" value="PyrdxlP-dep_Trfase_major"/>
</dbReference>
<dbReference type="RefSeq" id="WP_220562470.1">
    <property type="nucleotide sequence ID" value="NZ_CP074133.1"/>
</dbReference>
<dbReference type="NCBIfam" id="NF002877">
    <property type="entry name" value="PRK03317.1"/>
    <property type="match status" value="1"/>
</dbReference>
<dbReference type="Proteomes" id="UP000676079">
    <property type="component" value="Chromosome"/>
</dbReference>
<evidence type="ECO:0000256" key="6">
    <source>
        <dbReference type="ARBA" id="ARBA00022679"/>
    </source>
</evidence>
<evidence type="ECO:0000256" key="4">
    <source>
        <dbReference type="ARBA" id="ARBA00022576"/>
    </source>
</evidence>
<feature type="domain" description="Aminotransferase class I/classII large" evidence="10">
    <location>
        <begin position="34"/>
        <end position="357"/>
    </location>
</feature>
<evidence type="ECO:0000256" key="3">
    <source>
        <dbReference type="ARBA" id="ARBA00011738"/>
    </source>
</evidence>
<keyword evidence="5 9" id="KW-0028">Amino-acid biosynthesis</keyword>
<evidence type="ECO:0000256" key="5">
    <source>
        <dbReference type="ARBA" id="ARBA00022605"/>
    </source>
</evidence>
<gene>
    <name evidence="9" type="primary">hisC</name>
    <name evidence="11" type="ORF">KGD84_22805</name>
</gene>
<comment type="subunit">
    <text evidence="3 9">Homodimer.</text>
</comment>
<comment type="similarity">
    <text evidence="2 9">Belongs to the class-II pyridoxal-phosphate-dependent aminotransferase family. Histidinol-phosphate aminotransferase subfamily.</text>
</comment>
<dbReference type="NCBIfam" id="TIGR01141">
    <property type="entry name" value="hisC"/>
    <property type="match status" value="1"/>
</dbReference>
<dbReference type="PANTHER" id="PTHR42885">
    <property type="entry name" value="HISTIDINOL-PHOSPHATE AMINOTRANSFERASE-RELATED"/>
    <property type="match status" value="1"/>
</dbReference>
<feature type="modified residue" description="N6-(pyridoxal phosphate)lysine" evidence="9">
    <location>
        <position position="229"/>
    </location>
</feature>
<dbReference type="SUPFAM" id="SSF53383">
    <property type="entry name" value="PLP-dependent transferases"/>
    <property type="match status" value="1"/>
</dbReference>
<comment type="cofactor">
    <cofactor evidence="1 9">
        <name>pyridoxal 5'-phosphate</name>
        <dbReference type="ChEBI" id="CHEBI:597326"/>
    </cofactor>
</comment>
<dbReference type="HAMAP" id="MF_01023">
    <property type="entry name" value="HisC_aminotrans_2"/>
    <property type="match status" value="1"/>
</dbReference>
<dbReference type="InterPro" id="IPR015422">
    <property type="entry name" value="PyrdxlP-dep_Trfase_small"/>
</dbReference>
<dbReference type="InterPro" id="IPR015424">
    <property type="entry name" value="PyrdxlP-dep_Trfase"/>
</dbReference>
<dbReference type="Gene3D" id="3.40.640.10">
    <property type="entry name" value="Type I PLP-dependent aspartate aminotransferase-like (Major domain)"/>
    <property type="match status" value="1"/>
</dbReference>
<dbReference type="EMBL" id="CP074133">
    <property type="protein sequence ID" value="QUX21247.1"/>
    <property type="molecule type" value="Genomic_DNA"/>
</dbReference>
<evidence type="ECO:0000256" key="7">
    <source>
        <dbReference type="ARBA" id="ARBA00022898"/>
    </source>
</evidence>
<dbReference type="PROSITE" id="PS00599">
    <property type="entry name" value="AA_TRANSFER_CLASS_2"/>
    <property type="match status" value="1"/>
</dbReference>
<evidence type="ECO:0000313" key="11">
    <source>
        <dbReference type="EMBL" id="QUX21247.1"/>
    </source>
</evidence>
<dbReference type="InterPro" id="IPR005861">
    <property type="entry name" value="HisP_aminotrans"/>
</dbReference>
<name>A0ABX8BJL6_9ACTN</name>
<organism evidence="11 12">
    <name type="scientific">Nocardiopsis changdeensis</name>
    <dbReference type="NCBI Taxonomy" id="2831969"/>
    <lineage>
        <taxon>Bacteria</taxon>
        <taxon>Bacillati</taxon>
        <taxon>Actinomycetota</taxon>
        <taxon>Actinomycetes</taxon>
        <taxon>Streptosporangiales</taxon>
        <taxon>Nocardiopsidaceae</taxon>
        <taxon>Nocardiopsis</taxon>
    </lineage>
</organism>
<evidence type="ECO:0000256" key="1">
    <source>
        <dbReference type="ARBA" id="ARBA00001933"/>
    </source>
</evidence>
<keyword evidence="7 9" id="KW-0663">Pyridoxal phosphate</keyword>
<keyword evidence="12" id="KW-1185">Reference proteome</keyword>
<reference evidence="11 12" key="1">
    <citation type="submission" date="2021-05" db="EMBL/GenBank/DDBJ databases">
        <title>Direct Submission.</title>
        <authorList>
            <person name="Li K."/>
            <person name="Gao J."/>
        </authorList>
    </citation>
    <scope>NUCLEOTIDE SEQUENCE [LARGE SCALE GENOMIC DNA]</scope>
    <source>
        <strain evidence="11 12">Mg02</strain>
    </source>
</reference>
<protein>
    <recommendedName>
        <fullName evidence="9">Histidinol-phosphate aminotransferase</fullName>
        <ecNumber evidence="9">2.6.1.9</ecNumber>
    </recommendedName>
    <alternativeName>
        <fullName evidence="9">Imidazole acetol-phosphate transaminase</fullName>
    </alternativeName>
</protein>